<organism evidence="2 3">
    <name type="scientific">Arthrobacter cheniae</name>
    <dbReference type="NCBI Taxonomy" id="1258888"/>
    <lineage>
        <taxon>Bacteria</taxon>
        <taxon>Bacillati</taxon>
        <taxon>Actinomycetota</taxon>
        <taxon>Actinomycetes</taxon>
        <taxon>Micrococcales</taxon>
        <taxon>Micrococcaceae</taxon>
        <taxon>Arthrobacter</taxon>
    </lineage>
</organism>
<keyword evidence="1" id="KW-0472">Membrane</keyword>
<feature type="transmembrane region" description="Helical" evidence="1">
    <location>
        <begin position="138"/>
        <end position="163"/>
    </location>
</feature>
<evidence type="ECO:0000313" key="3">
    <source>
        <dbReference type="Proteomes" id="UP000272560"/>
    </source>
</evidence>
<keyword evidence="1" id="KW-0812">Transmembrane</keyword>
<dbReference type="RefSeq" id="WP_120148739.1">
    <property type="nucleotide sequence ID" value="NZ_QZVT01000004.1"/>
</dbReference>
<feature type="transmembrane region" description="Helical" evidence="1">
    <location>
        <begin position="98"/>
        <end position="118"/>
    </location>
</feature>
<keyword evidence="3" id="KW-1185">Reference proteome</keyword>
<feature type="transmembrane region" description="Helical" evidence="1">
    <location>
        <begin position="33"/>
        <end position="55"/>
    </location>
</feature>
<accession>A0A3A5MBJ5</accession>
<sequence length="240" mass="25822">MNNLAIQWIVLAVCALGAIVRLPGVLHGRGKVVFTALVLLTIAVALSLDAIYLAVDALMGGVNLANLLIRFFLYAVFLLIGVRMAAAFDSAGARRMIVGPFGIAVLIITISATVYFFLASELQGSSTGLRDFGSQDTVLQYAAVGRLYPAYVAACLVVPGFRAAFDRGSRPLHRVASGLLACGFAIVVAYVVLRLMPIELQQWDIILPFLAILLTVLGLCLIWLSHIVSRRSHRQANKLA</sequence>
<gene>
    <name evidence="2" type="ORF">D6T63_09420</name>
</gene>
<feature type="transmembrane region" description="Helical" evidence="1">
    <location>
        <begin position="67"/>
        <end position="86"/>
    </location>
</feature>
<dbReference type="AlphaFoldDB" id="A0A3A5MBJ5"/>
<comment type="caution">
    <text evidence="2">The sequence shown here is derived from an EMBL/GenBank/DDBJ whole genome shotgun (WGS) entry which is preliminary data.</text>
</comment>
<name>A0A3A5MBJ5_9MICC</name>
<dbReference type="Proteomes" id="UP000272560">
    <property type="component" value="Unassembled WGS sequence"/>
</dbReference>
<feature type="transmembrane region" description="Helical" evidence="1">
    <location>
        <begin position="175"/>
        <end position="193"/>
    </location>
</feature>
<proteinExistence type="predicted"/>
<protein>
    <submittedName>
        <fullName evidence="2">Uncharacterized protein</fullName>
    </submittedName>
</protein>
<keyword evidence="1" id="KW-1133">Transmembrane helix</keyword>
<dbReference type="OrthoDB" id="4937800at2"/>
<dbReference type="EMBL" id="QZVT01000004">
    <property type="protein sequence ID" value="RJT80082.1"/>
    <property type="molecule type" value="Genomic_DNA"/>
</dbReference>
<reference evidence="2 3" key="1">
    <citation type="submission" date="2018-09" db="EMBL/GenBank/DDBJ databases">
        <title>Novel species of Arthrobacter.</title>
        <authorList>
            <person name="Liu Q."/>
            <person name="Xin Y.-H."/>
        </authorList>
    </citation>
    <scope>NUCLEOTIDE SEQUENCE [LARGE SCALE GENOMIC DNA]</scope>
    <source>
        <strain evidence="2 3">Hz2</strain>
    </source>
</reference>
<feature type="transmembrane region" description="Helical" evidence="1">
    <location>
        <begin position="6"/>
        <end position="26"/>
    </location>
</feature>
<feature type="transmembrane region" description="Helical" evidence="1">
    <location>
        <begin position="205"/>
        <end position="224"/>
    </location>
</feature>
<evidence type="ECO:0000256" key="1">
    <source>
        <dbReference type="SAM" id="Phobius"/>
    </source>
</evidence>
<evidence type="ECO:0000313" key="2">
    <source>
        <dbReference type="EMBL" id="RJT80082.1"/>
    </source>
</evidence>